<feature type="transmembrane region" description="Helical" evidence="1">
    <location>
        <begin position="278"/>
        <end position="296"/>
    </location>
</feature>
<dbReference type="AlphaFoldDB" id="A0A1G9MCU5"/>
<proteinExistence type="predicted"/>
<evidence type="ECO:0008006" key="4">
    <source>
        <dbReference type="Google" id="ProtNLM"/>
    </source>
</evidence>
<evidence type="ECO:0000256" key="1">
    <source>
        <dbReference type="SAM" id="Phobius"/>
    </source>
</evidence>
<accession>A0A1G9MCU5</accession>
<dbReference type="PANTHER" id="PTHR43044">
    <property type="match status" value="1"/>
</dbReference>
<feature type="transmembrane region" description="Helical" evidence="1">
    <location>
        <begin position="308"/>
        <end position="325"/>
    </location>
</feature>
<feature type="transmembrane region" description="Helical" evidence="1">
    <location>
        <begin position="248"/>
        <end position="266"/>
    </location>
</feature>
<evidence type="ECO:0000313" key="3">
    <source>
        <dbReference type="Proteomes" id="UP000198654"/>
    </source>
</evidence>
<feature type="transmembrane region" description="Helical" evidence="1">
    <location>
        <begin position="111"/>
        <end position="131"/>
    </location>
</feature>
<feature type="transmembrane region" description="Helical" evidence="1">
    <location>
        <begin position="26"/>
        <end position="50"/>
    </location>
</feature>
<feature type="transmembrane region" description="Helical" evidence="1">
    <location>
        <begin position="71"/>
        <end position="91"/>
    </location>
</feature>
<keyword evidence="3" id="KW-1185">Reference proteome</keyword>
<keyword evidence="1" id="KW-0812">Transmembrane</keyword>
<feature type="transmembrane region" description="Helical" evidence="1">
    <location>
        <begin position="143"/>
        <end position="161"/>
    </location>
</feature>
<feature type="transmembrane region" description="Helical" evidence="1">
    <location>
        <begin position="173"/>
        <end position="195"/>
    </location>
</feature>
<gene>
    <name evidence="2" type="ORF">SAMN05661010_02414</name>
</gene>
<sequence>MIIVIVALAVCLLGVAIDLRSFLQAWLVATLTWGMLPLGAVAVLLIHGLTGGAWGNESRYLWQALASTTHLFLLAMLVPLLGMSWLMPWTAPVETLPEVVRHKLLYLNMPFFVIRNLLYALIWGGLAWWLCQPRQHRRAHAPGAILWVLAFTFFGFDWFMSLEPKFYSDVFGLELMTLAVSSAMALGLLLCAPMLRPAIRSDIANLWLGMLLGWAFMAFSQLIIIWSGNMPHEIGWYLQRTSGSWRPIGRLAFALFLFVPFLMLLSSSLKRRASWLQVTAAICLVGHVLHMQWMLWPAFSKWPANQAWLGPAALIAVGGLGYLWLSRALSTNLNRNLSENLTGRAIEQGGRHG</sequence>
<evidence type="ECO:0000313" key="2">
    <source>
        <dbReference type="EMBL" id="SDL72092.1"/>
    </source>
</evidence>
<keyword evidence="1" id="KW-0472">Membrane</keyword>
<name>A0A1G9MCU5_9GAMM</name>
<keyword evidence="1" id="KW-1133">Transmembrane helix</keyword>
<feature type="transmembrane region" description="Helical" evidence="1">
    <location>
        <begin position="207"/>
        <end position="228"/>
    </location>
</feature>
<reference evidence="2 3" key="1">
    <citation type="submission" date="2016-10" db="EMBL/GenBank/DDBJ databases">
        <authorList>
            <person name="de Groot N.N."/>
        </authorList>
    </citation>
    <scope>NUCLEOTIDE SEQUENCE [LARGE SCALE GENOMIC DNA]</scope>
    <source>
        <strain evidence="2 3">DSM 14789</strain>
    </source>
</reference>
<dbReference type="STRING" id="119000.SAMN05661010_02414"/>
<organism evidence="2 3">
    <name type="scientific">Modicisalibacter muralis</name>
    <dbReference type="NCBI Taxonomy" id="119000"/>
    <lineage>
        <taxon>Bacteria</taxon>
        <taxon>Pseudomonadati</taxon>
        <taxon>Pseudomonadota</taxon>
        <taxon>Gammaproteobacteria</taxon>
        <taxon>Oceanospirillales</taxon>
        <taxon>Halomonadaceae</taxon>
        <taxon>Modicisalibacter</taxon>
    </lineage>
</organism>
<dbReference type="PANTHER" id="PTHR43044:SF1">
    <property type="entry name" value="QUINOL:CYTOCHROME C OXIDOREDUCTASE QUINONE-BINDING SUBUNIT 2"/>
    <property type="match status" value="1"/>
</dbReference>
<dbReference type="EMBL" id="FNGI01000006">
    <property type="protein sequence ID" value="SDL72092.1"/>
    <property type="molecule type" value="Genomic_DNA"/>
</dbReference>
<protein>
    <recommendedName>
        <fullName evidence="4">Quinol:cytochrome c oxidoreductase quinone-binding subunit 2</fullName>
    </recommendedName>
</protein>
<dbReference type="Proteomes" id="UP000198654">
    <property type="component" value="Unassembled WGS sequence"/>
</dbReference>